<gene>
    <name evidence="2" type="ORF">GCM10022224_055720</name>
</gene>
<dbReference type="Proteomes" id="UP001500902">
    <property type="component" value="Unassembled WGS sequence"/>
</dbReference>
<feature type="compositionally biased region" description="Low complexity" evidence="1">
    <location>
        <begin position="228"/>
        <end position="253"/>
    </location>
</feature>
<name>A0ABP7CD34_9ACTN</name>
<sequence length="253" mass="27563">MTALTLADAMDLLVRRRLEQTRRQLTVLNMAWDVLTELTEEHRSGRPVQMVEHIPDGPAITRRLRAMPADDPGELTHLKIRARSATSGYDDTPFRRLLARGLHSRTLFPAQALADPDQEPYARYCHALSDLHRVTTEPIRHLAIVNRRVAFVQANPADPQAGALHIRQPGVVAMLADVFDGTFGSTSANNPAGNSMALIAFGLRLSVSIESRLTLPGIALISDRTEPSSSSRSSSLSSAVLSAATRASTPHLP</sequence>
<accession>A0ABP7CD34</accession>
<evidence type="ECO:0000256" key="1">
    <source>
        <dbReference type="SAM" id="MobiDB-lite"/>
    </source>
</evidence>
<evidence type="ECO:0000313" key="3">
    <source>
        <dbReference type="Proteomes" id="UP001500902"/>
    </source>
</evidence>
<organism evidence="2 3">
    <name type="scientific">Nonomuraea antimicrobica</name>
    <dbReference type="NCBI Taxonomy" id="561173"/>
    <lineage>
        <taxon>Bacteria</taxon>
        <taxon>Bacillati</taxon>
        <taxon>Actinomycetota</taxon>
        <taxon>Actinomycetes</taxon>
        <taxon>Streptosporangiales</taxon>
        <taxon>Streptosporangiaceae</taxon>
        <taxon>Nonomuraea</taxon>
    </lineage>
</organism>
<dbReference type="RefSeq" id="WP_344884358.1">
    <property type="nucleotide sequence ID" value="NZ_BAAAZP010000101.1"/>
</dbReference>
<keyword evidence="3" id="KW-1185">Reference proteome</keyword>
<proteinExistence type="predicted"/>
<feature type="region of interest" description="Disordered" evidence="1">
    <location>
        <begin position="223"/>
        <end position="253"/>
    </location>
</feature>
<reference evidence="3" key="1">
    <citation type="journal article" date="2019" name="Int. J. Syst. Evol. Microbiol.">
        <title>The Global Catalogue of Microorganisms (GCM) 10K type strain sequencing project: providing services to taxonomists for standard genome sequencing and annotation.</title>
        <authorList>
            <consortium name="The Broad Institute Genomics Platform"/>
            <consortium name="The Broad Institute Genome Sequencing Center for Infectious Disease"/>
            <person name="Wu L."/>
            <person name="Ma J."/>
        </authorList>
    </citation>
    <scope>NUCLEOTIDE SEQUENCE [LARGE SCALE GENOMIC DNA]</scope>
    <source>
        <strain evidence="3">JCM 16904</strain>
    </source>
</reference>
<dbReference type="EMBL" id="BAAAZP010000101">
    <property type="protein sequence ID" value="GAA3683947.1"/>
    <property type="molecule type" value="Genomic_DNA"/>
</dbReference>
<protein>
    <submittedName>
        <fullName evidence="2">Uncharacterized protein</fullName>
    </submittedName>
</protein>
<evidence type="ECO:0000313" key="2">
    <source>
        <dbReference type="EMBL" id="GAA3683947.1"/>
    </source>
</evidence>
<comment type="caution">
    <text evidence="2">The sequence shown here is derived from an EMBL/GenBank/DDBJ whole genome shotgun (WGS) entry which is preliminary data.</text>
</comment>